<sequence length="137" mass="16083">MEGVFIMKALSYSIPLREADLFREWLSCSLKELGLDVRKEASKQNTWDVLHPKIKQQFGAIQYGGQEAKVSSLQAVAYIELRFYRKHLLTLHLHDKLNAIKDYRDDCNESIRFRFFTTDPRGLNNLLTQLRFVFKSL</sequence>
<accession>A0A1Y3PMU1</accession>
<protein>
    <recommendedName>
        <fullName evidence="3">DUF5655 domain-containing protein</fullName>
    </recommendedName>
</protein>
<evidence type="ECO:0008006" key="3">
    <source>
        <dbReference type="Google" id="ProtNLM"/>
    </source>
</evidence>
<reference evidence="2" key="1">
    <citation type="submission" date="2016-06" db="EMBL/GenBank/DDBJ databases">
        <authorList>
            <person name="Nascimento L."/>
            <person name="Pereira R.V."/>
            <person name="Martins L.F."/>
            <person name="Quaggio R.B."/>
            <person name="Silva A.M."/>
            <person name="Setubal J.C."/>
        </authorList>
    </citation>
    <scope>NUCLEOTIDE SEQUENCE [LARGE SCALE GENOMIC DNA]</scope>
</reference>
<proteinExistence type="predicted"/>
<dbReference type="Proteomes" id="UP000196475">
    <property type="component" value="Unassembled WGS sequence"/>
</dbReference>
<comment type="caution">
    <text evidence="1">The sequence shown here is derived from an EMBL/GenBank/DDBJ whole genome shotgun (WGS) entry which is preliminary data.</text>
</comment>
<gene>
    <name evidence="1" type="ORF">BAA01_03240</name>
</gene>
<dbReference type="EMBL" id="LZRT01000058">
    <property type="protein sequence ID" value="OUM88660.1"/>
    <property type="molecule type" value="Genomic_DNA"/>
</dbReference>
<evidence type="ECO:0000313" key="1">
    <source>
        <dbReference type="EMBL" id="OUM88660.1"/>
    </source>
</evidence>
<evidence type="ECO:0000313" key="2">
    <source>
        <dbReference type="Proteomes" id="UP000196475"/>
    </source>
</evidence>
<dbReference type="AlphaFoldDB" id="A0A1Y3PMU1"/>
<organism evidence="1 2">
    <name type="scientific">Bacillus thermozeamaize</name>
    <dbReference type="NCBI Taxonomy" id="230954"/>
    <lineage>
        <taxon>Bacteria</taxon>
        <taxon>Bacillati</taxon>
        <taxon>Bacillota</taxon>
        <taxon>Bacilli</taxon>
        <taxon>Bacillales</taxon>
        <taxon>Bacillaceae</taxon>
        <taxon>Bacillus</taxon>
    </lineage>
</organism>
<name>A0A1Y3PMU1_9BACI</name>